<dbReference type="AlphaFoldDB" id="A0A9W7XW34"/>
<comment type="caution">
    <text evidence="2">The sequence shown here is derived from an EMBL/GenBank/DDBJ whole genome shotgun (WGS) entry which is preliminary data.</text>
</comment>
<dbReference type="Pfam" id="PF01755">
    <property type="entry name" value="Glyco_transf_25"/>
    <property type="match status" value="1"/>
</dbReference>
<evidence type="ECO:0000313" key="3">
    <source>
        <dbReference type="Proteomes" id="UP001149813"/>
    </source>
</evidence>
<keyword evidence="3" id="KW-1185">Reference proteome</keyword>
<organism evidence="2 3">
    <name type="scientific">Coemansia erecta</name>
    <dbReference type="NCBI Taxonomy" id="147472"/>
    <lineage>
        <taxon>Eukaryota</taxon>
        <taxon>Fungi</taxon>
        <taxon>Fungi incertae sedis</taxon>
        <taxon>Zoopagomycota</taxon>
        <taxon>Kickxellomycotina</taxon>
        <taxon>Kickxellomycetes</taxon>
        <taxon>Kickxellales</taxon>
        <taxon>Kickxellaceae</taxon>
        <taxon>Coemansia</taxon>
    </lineage>
</organism>
<reference evidence="2" key="1">
    <citation type="submission" date="2022-07" db="EMBL/GenBank/DDBJ databases">
        <title>Phylogenomic reconstructions and comparative analyses of Kickxellomycotina fungi.</title>
        <authorList>
            <person name="Reynolds N.K."/>
            <person name="Stajich J.E."/>
            <person name="Barry K."/>
            <person name="Grigoriev I.V."/>
            <person name="Crous P."/>
            <person name="Smith M.E."/>
        </authorList>
    </citation>
    <scope>NUCLEOTIDE SEQUENCE</scope>
    <source>
        <strain evidence="2">NBRC 32514</strain>
    </source>
</reference>
<accession>A0A9W7XW34</accession>
<dbReference type="OrthoDB" id="47375at2759"/>
<sequence length="296" mass="32488">MGMLFGSFSRRLALLAGLLSAALLVLLLRRPASLSTAQPDGAQPASSDAQNSTLGFHKILVLNTPQRRDRLRNMQALARHHSLRLEYPGTVGAQEADALAESQGYLLRGTHLACYLSHLRALRQVVARRLATALILEDDVDLELDLKALHARAMQQVHRTAPDWDMLFLGHCTRDAREPDTGAGSGLEVYRAEYPMCLHAYAVSWECARRLVVLLEERLRTVGREIDLVLAVGVQFGVDTVLGVSPPYVVQVGRRELGSDLTAASEGDTGQHLRNSTLYHLGLRQSNPQTLAAYIG</sequence>
<name>A0A9W7XW34_9FUNG</name>
<dbReference type="InterPro" id="IPR002654">
    <property type="entry name" value="Glyco_trans_25"/>
</dbReference>
<evidence type="ECO:0000313" key="2">
    <source>
        <dbReference type="EMBL" id="KAJ1719498.1"/>
    </source>
</evidence>
<feature type="domain" description="Glycosyl transferase family 25" evidence="1">
    <location>
        <begin position="105"/>
        <end position="158"/>
    </location>
</feature>
<dbReference type="EMBL" id="JANBOJ010000388">
    <property type="protein sequence ID" value="KAJ1719498.1"/>
    <property type="molecule type" value="Genomic_DNA"/>
</dbReference>
<gene>
    <name evidence="2" type="ORF">LPJ53_005747</name>
</gene>
<dbReference type="CDD" id="cd06532">
    <property type="entry name" value="Glyco_transf_25"/>
    <property type="match status" value="1"/>
</dbReference>
<protein>
    <recommendedName>
        <fullName evidence="1">Glycosyl transferase family 25 domain-containing protein</fullName>
    </recommendedName>
</protein>
<proteinExistence type="predicted"/>
<dbReference type="Proteomes" id="UP001149813">
    <property type="component" value="Unassembled WGS sequence"/>
</dbReference>
<evidence type="ECO:0000259" key="1">
    <source>
        <dbReference type="Pfam" id="PF01755"/>
    </source>
</evidence>